<keyword evidence="2" id="KW-1185">Reference proteome</keyword>
<name>A0A873WI24_9CAUD</name>
<dbReference type="EMBL" id="MT701590">
    <property type="protein sequence ID" value="QPB09116.1"/>
    <property type="molecule type" value="Genomic_DNA"/>
</dbReference>
<protein>
    <submittedName>
        <fullName evidence="1">Uncharacterized protein</fullName>
    </submittedName>
</protein>
<reference evidence="1 2" key="1">
    <citation type="submission" date="2020-07" db="EMBL/GenBank/DDBJ databases">
        <title>Complete genome sequence of Klebsiella pneumoniae phage Miami.</title>
        <authorList>
            <person name="Mora D.A."/>
            <person name="Lessor L."/>
            <person name="Gill J."/>
            <person name="Liu M."/>
        </authorList>
    </citation>
    <scope>NUCLEOTIDE SEQUENCE [LARGE SCALE GENOMIC DNA]</scope>
</reference>
<evidence type="ECO:0000313" key="1">
    <source>
        <dbReference type="EMBL" id="QPB09116.1"/>
    </source>
</evidence>
<dbReference type="Proteomes" id="UP000662782">
    <property type="component" value="Segment"/>
</dbReference>
<gene>
    <name evidence="1" type="ORF">CPT_Miami_021</name>
</gene>
<evidence type="ECO:0000313" key="2">
    <source>
        <dbReference type="Proteomes" id="UP000662782"/>
    </source>
</evidence>
<accession>A0A873WI24</accession>
<organism evidence="1 2">
    <name type="scientific">Klebsiella phage Miami</name>
    <dbReference type="NCBI Taxonomy" id="2767581"/>
    <lineage>
        <taxon>Viruses</taxon>
        <taxon>Duplodnaviria</taxon>
        <taxon>Heunggongvirae</taxon>
        <taxon>Uroviricota</taxon>
        <taxon>Caudoviricetes</taxon>
        <taxon>Chimalliviridae</taxon>
        <taxon>Miamivirus</taxon>
        <taxon>Miamivirus miami</taxon>
    </lineage>
</organism>
<sequence length="171" mass="19014">MPNYRSSKYGMVSADLLDPSLTAVNDLLKLYLRNAGQDFEFGIAPKNIQEAFRNVNTLMANDFRAWLAANYNDGVGLRSDMVRRILGFLSGELTGQLVVEGIRMDQIKVRHLKRIGGEAKPYLPAPAKRNEKWHDALNNVLPNDFYSLVEGIGLQALVCLMLTLSGETGDV</sequence>
<proteinExistence type="predicted"/>